<feature type="domain" description="Pirin N-terminal" evidence="3">
    <location>
        <begin position="22"/>
        <end position="122"/>
    </location>
</feature>
<dbReference type="Proteomes" id="UP001501476">
    <property type="component" value="Unassembled WGS sequence"/>
</dbReference>
<name>A0ABN0THZ1_9GAMM</name>
<dbReference type="Gene3D" id="2.60.120.10">
    <property type="entry name" value="Jelly Rolls"/>
    <property type="match status" value="2"/>
</dbReference>
<dbReference type="InterPro" id="IPR012093">
    <property type="entry name" value="Pirin"/>
</dbReference>
<reference evidence="5 6" key="1">
    <citation type="journal article" date="2019" name="Int. J. Syst. Evol. Microbiol.">
        <title>The Global Catalogue of Microorganisms (GCM) 10K type strain sequencing project: providing services to taxonomists for standard genome sequencing and annotation.</title>
        <authorList>
            <consortium name="The Broad Institute Genomics Platform"/>
            <consortium name="The Broad Institute Genome Sequencing Center for Infectious Disease"/>
            <person name="Wu L."/>
            <person name="Ma J."/>
        </authorList>
    </citation>
    <scope>NUCLEOTIDE SEQUENCE [LARGE SCALE GENOMIC DNA]</scope>
    <source>
        <strain evidence="5 6">JCM 6886</strain>
    </source>
</reference>
<dbReference type="CDD" id="cd02909">
    <property type="entry name" value="cupin_pirin_N"/>
    <property type="match status" value="1"/>
</dbReference>
<dbReference type="Pfam" id="PF02678">
    <property type="entry name" value="Pirin"/>
    <property type="match status" value="1"/>
</dbReference>
<evidence type="ECO:0000313" key="5">
    <source>
        <dbReference type="EMBL" id="GAA0222161.1"/>
    </source>
</evidence>
<protein>
    <submittedName>
        <fullName evidence="5">Pirin family protein</fullName>
    </submittedName>
</protein>
<evidence type="ECO:0000313" key="6">
    <source>
        <dbReference type="Proteomes" id="UP001501476"/>
    </source>
</evidence>
<comment type="caution">
    <text evidence="5">The sequence shown here is derived from an EMBL/GenBank/DDBJ whole genome shotgun (WGS) entry which is preliminary data.</text>
</comment>
<dbReference type="Pfam" id="PF05726">
    <property type="entry name" value="Pirin_C"/>
    <property type="match status" value="1"/>
</dbReference>
<organism evidence="5 6">
    <name type="scientific">Methylophaga marina</name>
    <dbReference type="NCBI Taxonomy" id="45495"/>
    <lineage>
        <taxon>Bacteria</taxon>
        <taxon>Pseudomonadati</taxon>
        <taxon>Pseudomonadota</taxon>
        <taxon>Gammaproteobacteria</taxon>
        <taxon>Thiotrichales</taxon>
        <taxon>Piscirickettsiaceae</taxon>
        <taxon>Methylophaga</taxon>
    </lineage>
</organism>
<dbReference type="InterPro" id="IPR008778">
    <property type="entry name" value="Pirin_C_dom"/>
</dbReference>
<dbReference type="CDD" id="cd02247">
    <property type="entry name" value="cupin_pirin_C"/>
    <property type="match status" value="1"/>
</dbReference>
<accession>A0ABN0THZ1</accession>
<dbReference type="RefSeq" id="WP_286304495.1">
    <property type="nucleotide sequence ID" value="NZ_AP027741.1"/>
</dbReference>
<dbReference type="InterPro" id="IPR014710">
    <property type="entry name" value="RmlC-like_jellyroll"/>
</dbReference>
<keyword evidence="6" id="KW-1185">Reference proteome</keyword>
<evidence type="ECO:0000259" key="3">
    <source>
        <dbReference type="Pfam" id="PF02678"/>
    </source>
</evidence>
<proteinExistence type="inferred from homology"/>
<dbReference type="EMBL" id="BAAADG010000004">
    <property type="protein sequence ID" value="GAA0222161.1"/>
    <property type="molecule type" value="Genomic_DNA"/>
</dbReference>
<dbReference type="PANTHER" id="PTHR13903:SF8">
    <property type="entry name" value="PIRIN"/>
    <property type="match status" value="1"/>
</dbReference>
<dbReference type="SUPFAM" id="SSF51182">
    <property type="entry name" value="RmlC-like cupins"/>
    <property type="match status" value="1"/>
</dbReference>
<dbReference type="PANTHER" id="PTHR13903">
    <property type="entry name" value="PIRIN-RELATED"/>
    <property type="match status" value="1"/>
</dbReference>
<evidence type="ECO:0000256" key="1">
    <source>
        <dbReference type="ARBA" id="ARBA00008416"/>
    </source>
</evidence>
<evidence type="ECO:0000259" key="4">
    <source>
        <dbReference type="Pfam" id="PF05726"/>
    </source>
</evidence>
<feature type="domain" description="Pirin C-terminal" evidence="4">
    <location>
        <begin position="178"/>
        <end position="279"/>
    </location>
</feature>
<evidence type="ECO:0000256" key="2">
    <source>
        <dbReference type="RuleBase" id="RU003457"/>
    </source>
</evidence>
<gene>
    <name evidence="5" type="ORF">GCM10008964_12050</name>
</gene>
<comment type="similarity">
    <text evidence="1 2">Belongs to the pirin family.</text>
</comment>
<dbReference type="InterPro" id="IPR003829">
    <property type="entry name" value="Pirin_N_dom"/>
</dbReference>
<dbReference type="PIRSF" id="PIRSF006232">
    <property type="entry name" value="Pirin"/>
    <property type="match status" value="1"/>
</dbReference>
<sequence>MTQTRELRQIIYGDRVSDGAGVQLTRIIGSPQLNMLDPFLMFDAFGSDKPQDYIAGFPPHPHRGFETVTYMLEGRMRHEDSAGNAGVIETGGVQWMTAGKGIIHSEMPEQKEGRLAGFQLWVNLPATEKMNEPKYQEFDAEQIPVARLDNGTAIKVIAGQTDSGVSGVINNPFVNPLYLHVFLPAGVTFEQTVKETDNTFLYLMKGQIQVGDKQRPLNAEQLAVLETGSKVRVNSERDTEFVLVSGQPVNEPIARGGPFVMNTREQIEQAFDDYRHGRFA</sequence>
<dbReference type="InterPro" id="IPR011051">
    <property type="entry name" value="RmlC_Cupin_sf"/>
</dbReference>